<organism evidence="1 2">
    <name type="scientific">Acropora cervicornis</name>
    <name type="common">Staghorn coral</name>
    <dbReference type="NCBI Taxonomy" id="6130"/>
    <lineage>
        <taxon>Eukaryota</taxon>
        <taxon>Metazoa</taxon>
        <taxon>Cnidaria</taxon>
        <taxon>Anthozoa</taxon>
        <taxon>Hexacorallia</taxon>
        <taxon>Scleractinia</taxon>
        <taxon>Astrocoeniina</taxon>
        <taxon>Acroporidae</taxon>
        <taxon>Acropora</taxon>
    </lineage>
</organism>
<dbReference type="AlphaFoldDB" id="A0AAD9PYW4"/>
<name>A0AAD9PYW4_ACRCE</name>
<keyword evidence="2" id="KW-1185">Reference proteome</keyword>
<evidence type="ECO:0000313" key="1">
    <source>
        <dbReference type="EMBL" id="KAK2551625.1"/>
    </source>
</evidence>
<evidence type="ECO:0000313" key="2">
    <source>
        <dbReference type="Proteomes" id="UP001249851"/>
    </source>
</evidence>
<comment type="caution">
    <text evidence="1">The sequence shown here is derived from an EMBL/GenBank/DDBJ whole genome shotgun (WGS) entry which is preliminary data.</text>
</comment>
<sequence>MNPLDRISSLSQKAKCCYPFADYSKKHATRLSGLYRWMGSLHVHAKGLGFQSPNGESLSKFCRSGHRCPYPTQGKQLVCCKSKIQKDESFDGNVETDWEKRLQKDSDTVPECSTTAQNKLTCPGASRSLKFVSPAPTTCTSFTYNPNRAFQKPYHVVYNAFGHIEDAGIGVSTPDLSSLRPLLTSTPISKPGNNNVLSEMKYGGYVPRVEGKGADILRIPYDYCTVEWHERLIVASKYQVCNLPLPIFTVGVDDVKSIPDNTNATLDRLSKMNITCSNRCARYKMDDLGAT</sequence>
<protein>
    <submittedName>
        <fullName evidence="1">Uncharacterized protein</fullName>
    </submittedName>
</protein>
<accession>A0AAD9PYW4</accession>
<reference evidence="1" key="1">
    <citation type="journal article" date="2023" name="G3 (Bethesda)">
        <title>Whole genome assembly and annotation of the endangered Caribbean coral Acropora cervicornis.</title>
        <authorList>
            <person name="Selwyn J.D."/>
            <person name="Vollmer S.V."/>
        </authorList>
    </citation>
    <scope>NUCLEOTIDE SEQUENCE</scope>
    <source>
        <strain evidence="1">K2</strain>
    </source>
</reference>
<gene>
    <name evidence="1" type="ORF">P5673_027388</name>
</gene>
<proteinExistence type="predicted"/>
<dbReference type="EMBL" id="JARQWQ010000095">
    <property type="protein sequence ID" value="KAK2551625.1"/>
    <property type="molecule type" value="Genomic_DNA"/>
</dbReference>
<dbReference type="Proteomes" id="UP001249851">
    <property type="component" value="Unassembled WGS sequence"/>
</dbReference>
<reference evidence="1" key="2">
    <citation type="journal article" date="2023" name="Science">
        <title>Genomic signatures of disease resistance in endangered staghorn corals.</title>
        <authorList>
            <person name="Vollmer S.V."/>
            <person name="Selwyn J.D."/>
            <person name="Despard B.A."/>
            <person name="Roesel C.L."/>
        </authorList>
    </citation>
    <scope>NUCLEOTIDE SEQUENCE</scope>
    <source>
        <strain evidence="1">K2</strain>
    </source>
</reference>